<proteinExistence type="predicted"/>
<organism evidence="1 2">
    <name type="scientific">Trifolium medium</name>
    <dbReference type="NCBI Taxonomy" id="97028"/>
    <lineage>
        <taxon>Eukaryota</taxon>
        <taxon>Viridiplantae</taxon>
        <taxon>Streptophyta</taxon>
        <taxon>Embryophyta</taxon>
        <taxon>Tracheophyta</taxon>
        <taxon>Spermatophyta</taxon>
        <taxon>Magnoliopsida</taxon>
        <taxon>eudicotyledons</taxon>
        <taxon>Gunneridae</taxon>
        <taxon>Pentapetalae</taxon>
        <taxon>rosids</taxon>
        <taxon>fabids</taxon>
        <taxon>Fabales</taxon>
        <taxon>Fabaceae</taxon>
        <taxon>Papilionoideae</taxon>
        <taxon>50 kb inversion clade</taxon>
        <taxon>NPAAA clade</taxon>
        <taxon>Hologalegina</taxon>
        <taxon>IRL clade</taxon>
        <taxon>Trifolieae</taxon>
        <taxon>Trifolium</taxon>
    </lineage>
</organism>
<evidence type="ECO:0000313" key="1">
    <source>
        <dbReference type="EMBL" id="MCI83446.1"/>
    </source>
</evidence>
<name>A0A392V597_9FABA</name>
<protein>
    <submittedName>
        <fullName evidence="1">Uncharacterized protein</fullName>
    </submittedName>
</protein>
<reference evidence="1 2" key="1">
    <citation type="journal article" date="2018" name="Front. Plant Sci.">
        <title>Red Clover (Trifolium pratense) and Zigzag Clover (T. medium) - A Picture of Genomic Similarities and Differences.</title>
        <authorList>
            <person name="Dluhosova J."/>
            <person name="Istvanek J."/>
            <person name="Nedelnik J."/>
            <person name="Repkova J."/>
        </authorList>
    </citation>
    <scope>NUCLEOTIDE SEQUENCE [LARGE SCALE GENOMIC DNA]</scope>
    <source>
        <strain evidence="2">cv. 10/8</strain>
        <tissue evidence="1">Leaf</tissue>
    </source>
</reference>
<sequence length="28" mass="3080">MLTPPGLVSPNRGDLGFVARCFIFRLDS</sequence>
<dbReference type="AlphaFoldDB" id="A0A392V597"/>
<dbReference type="EMBL" id="LXQA011067352">
    <property type="protein sequence ID" value="MCI83446.1"/>
    <property type="molecule type" value="Genomic_DNA"/>
</dbReference>
<keyword evidence="2" id="KW-1185">Reference proteome</keyword>
<accession>A0A392V597</accession>
<feature type="non-terminal residue" evidence="1">
    <location>
        <position position="28"/>
    </location>
</feature>
<comment type="caution">
    <text evidence="1">The sequence shown here is derived from an EMBL/GenBank/DDBJ whole genome shotgun (WGS) entry which is preliminary data.</text>
</comment>
<evidence type="ECO:0000313" key="2">
    <source>
        <dbReference type="Proteomes" id="UP000265520"/>
    </source>
</evidence>
<dbReference type="Proteomes" id="UP000265520">
    <property type="component" value="Unassembled WGS sequence"/>
</dbReference>